<dbReference type="Pfam" id="PF12833">
    <property type="entry name" value="HTH_18"/>
    <property type="match status" value="1"/>
</dbReference>
<dbReference type="SUPFAM" id="SSF46689">
    <property type="entry name" value="Homeodomain-like"/>
    <property type="match status" value="1"/>
</dbReference>
<organism evidence="5 6">
    <name type="scientific">Mycolicibacterium arseniciresistens</name>
    <dbReference type="NCBI Taxonomy" id="3062257"/>
    <lineage>
        <taxon>Bacteria</taxon>
        <taxon>Bacillati</taxon>
        <taxon>Actinomycetota</taxon>
        <taxon>Actinomycetes</taxon>
        <taxon>Mycobacteriales</taxon>
        <taxon>Mycobacteriaceae</taxon>
        <taxon>Mycolicibacterium</taxon>
    </lineage>
</organism>
<accession>A0ABT8UQE7</accession>
<comment type="caution">
    <text evidence="5">The sequence shown here is derived from an EMBL/GenBank/DDBJ whole genome shotgun (WGS) entry which is preliminary data.</text>
</comment>
<evidence type="ECO:0000256" key="2">
    <source>
        <dbReference type="ARBA" id="ARBA00023125"/>
    </source>
</evidence>
<dbReference type="PANTHER" id="PTHR46796">
    <property type="entry name" value="HTH-TYPE TRANSCRIPTIONAL ACTIVATOR RHAS-RELATED"/>
    <property type="match status" value="1"/>
</dbReference>
<name>A0ABT8UQE7_9MYCO</name>
<reference evidence="5" key="1">
    <citation type="submission" date="2023-07" db="EMBL/GenBank/DDBJ databases">
        <title>Mycolicibacterium sp. nov., a novel bacterial species.</title>
        <authorList>
            <person name="Cao Y."/>
        </authorList>
    </citation>
    <scope>NUCLEOTIDE SEQUENCE</scope>
    <source>
        <strain evidence="5">KC 300</strain>
    </source>
</reference>
<dbReference type="SMART" id="SM00342">
    <property type="entry name" value="HTH_ARAC"/>
    <property type="match status" value="1"/>
</dbReference>
<dbReference type="InterPro" id="IPR018060">
    <property type="entry name" value="HTH_AraC"/>
</dbReference>
<dbReference type="PROSITE" id="PS01124">
    <property type="entry name" value="HTH_ARAC_FAMILY_2"/>
    <property type="match status" value="1"/>
</dbReference>
<proteinExistence type="predicted"/>
<gene>
    <name evidence="5" type="ORF">Q2100_30010</name>
</gene>
<feature type="domain" description="HTH araC/xylS-type" evidence="4">
    <location>
        <begin position="185"/>
        <end position="279"/>
    </location>
</feature>
<dbReference type="PROSITE" id="PS00041">
    <property type="entry name" value="HTH_ARAC_FAMILY_1"/>
    <property type="match status" value="1"/>
</dbReference>
<protein>
    <submittedName>
        <fullName evidence="5">Helix-turn-helix transcriptional regulator</fullName>
    </submittedName>
</protein>
<evidence type="ECO:0000259" key="4">
    <source>
        <dbReference type="PROSITE" id="PS01124"/>
    </source>
</evidence>
<dbReference type="InterPro" id="IPR018062">
    <property type="entry name" value="HTH_AraC-typ_CS"/>
</dbReference>
<dbReference type="InterPro" id="IPR009057">
    <property type="entry name" value="Homeodomain-like_sf"/>
</dbReference>
<dbReference type="EMBL" id="JAUMSQ010000436">
    <property type="protein sequence ID" value="MDO3640013.1"/>
    <property type="molecule type" value="Genomic_DNA"/>
</dbReference>
<keyword evidence="6" id="KW-1185">Reference proteome</keyword>
<evidence type="ECO:0000313" key="6">
    <source>
        <dbReference type="Proteomes" id="UP001168823"/>
    </source>
</evidence>
<dbReference type="Gene3D" id="1.10.10.60">
    <property type="entry name" value="Homeodomain-like"/>
    <property type="match status" value="1"/>
</dbReference>
<keyword evidence="2" id="KW-0238">DNA-binding</keyword>
<keyword evidence="1" id="KW-0805">Transcription regulation</keyword>
<dbReference type="InterPro" id="IPR050204">
    <property type="entry name" value="AraC_XylS_family_regulators"/>
</dbReference>
<dbReference type="RefSeq" id="WP_302916951.1">
    <property type="nucleotide sequence ID" value="NZ_JAUMSQ010000436.1"/>
</dbReference>
<evidence type="ECO:0000256" key="3">
    <source>
        <dbReference type="ARBA" id="ARBA00023163"/>
    </source>
</evidence>
<evidence type="ECO:0000313" key="5">
    <source>
        <dbReference type="EMBL" id="MDO3640013.1"/>
    </source>
</evidence>
<keyword evidence="3" id="KW-0804">Transcription</keyword>
<sequence>MTGPEVGMWRTGSTEVGCPAGVVEVNRLPPHRAGGFTSRSEPFGFGVSFTGHRAAEIRVGSGASHVRSFAAGTVGLTGPRSITWLDVAEPSESVDIRPDPALLVAVGARTGCRWADLEEYRQLPDDDVIWGTCVAFRTAVLRGAAVAPSAASALIANVAVHVAVTHLGGRRPRGHGGRLDAATLRRVGVHLRAHHRRVVTLDEMAAVALMSPYHFHRAFRRTVGVTPATCAMAVRMERAHRSLTAGVTVRATADEIGIADLSQFRRTYRRFFGDLAPAF</sequence>
<dbReference type="PANTHER" id="PTHR46796:SF6">
    <property type="entry name" value="ARAC SUBFAMILY"/>
    <property type="match status" value="1"/>
</dbReference>
<evidence type="ECO:0000256" key="1">
    <source>
        <dbReference type="ARBA" id="ARBA00023015"/>
    </source>
</evidence>
<dbReference type="Proteomes" id="UP001168823">
    <property type="component" value="Unassembled WGS sequence"/>
</dbReference>